<comment type="caution">
    <text evidence="2">The sequence shown here is derived from an EMBL/GenBank/DDBJ whole genome shotgun (WGS) entry which is preliminary data.</text>
</comment>
<sequence length="178" mass="19616">MDRRDTDAPLPVLDSALGDRIRHVVDMFDRKKDAARIAGIIPEQLNRWCQAQSEPRFVGVARLAISKGISLQWIATGEPPRGTAKKPNTVNEPETTRAPNPYCTGPAEREVLIAIISGFLAAEGITNSPQIANDIIGAYDQIVENLENNRDSSEMATILSQAITIILDRQQERRADKS</sequence>
<proteinExistence type="predicted"/>
<name>A0ABR4TTF2_9PROT</name>
<evidence type="ECO:0000256" key="1">
    <source>
        <dbReference type="SAM" id="MobiDB-lite"/>
    </source>
</evidence>
<dbReference type="EMBL" id="AUNC01000004">
    <property type="protein sequence ID" value="KEO58815.1"/>
    <property type="molecule type" value="Genomic_DNA"/>
</dbReference>
<organism evidence="2 3">
    <name type="scientific">Thalassospira permensis NBRC 106175</name>
    <dbReference type="NCBI Taxonomy" id="1353532"/>
    <lineage>
        <taxon>Bacteria</taxon>
        <taxon>Pseudomonadati</taxon>
        <taxon>Pseudomonadota</taxon>
        <taxon>Alphaproteobacteria</taxon>
        <taxon>Rhodospirillales</taxon>
        <taxon>Thalassospiraceae</taxon>
        <taxon>Thalassospira</taxon>
    </lineage>
</organism>
<dbReference type="Gene3D" id="1.10.260.40">
    <property type="entry name" value="lambda repressor-like DNA-binding domains"/>
    <property type="match status" value="1"/>
</dbReference>
<feature type="region of interest" description="Disordered" evidence="1">
    <location>
        <begin position="77"/>
        <end position="101"/>
    </location>
</feature>
<evidence type="ECO:0000313" key="3">
    <source>
        <dbReference type="Proteomes" id="UP000027463"/>
    </source>
</evidence>
<protein>
    <recommendedName>
        <fullName evidence="4">HTH cro/C1-type domain-containing protein</fullName>
    </recommendedName>
</protein>
<dbReference type="InterPro" id="IPR010982">
    <property type="entry name" value="Lambda_DNA-bd_dom_sf"/>
</dbReference>
<reference evidence="2 3" key="1">
    <citation type="submission" date="2013-07" db="EMBL/GenBank/DDBJ databases">
        <title>Thalassospira permensis NBRC 106175 Genome Sequencing.</title>
        <authorList>
            <person name="Lai Q."/>
            <person name="Shao Z."/>
        </authorList>
    </citation>
    <scope>NUCLEOTIDE SEQUENCE [LARGE SCALE GENOMIC DNA]</scope>
    <source>
        <strain evidence="2 3">NBRC 106175</strain>
    </source>
</reference>
<evidence type="ECO:0008006" key="4">
    <source>
        <dbReference type="Google" id="ProtNLM"/>
    </source>
</evidence>
<accession>A0ABR4TTF2</accession>
<dbReference type="Proteomes" id="UP000027463">
    <property type="component" value="Unassembled WGS sequence"/>
</dbReference>
<evidence type="ECO:0000313" key="2">
    <source>
        <dbReference type="EMBL" id="KEO58815.1"/>
    </source>
</evidence>
<gene>
    <name evidence="2" type="ORF">SMB34_12420</name>
</gene>
<keyword evidence="3" id="KW-1185">Reference proteome</keyword>